<dbReference type="InterPro" id="IPR029063">
    <property type="entry name" value="SAM-dependent_MTases_sf"/>
</dbReference>
<dbReference type="NCBIfam" id="TIGR01444">
    <property type="entry name" value="fkbM_fam"/>
    <property type="match status" value="1"/>
</dbReference>
<organism evidence="4 5">
    <name type="scientific">Ignicoccus pacificus DSM 13166</name>
    <dbReference type="NCBI Taxonomy" id="940294"/>
    <lineage>
        <taxon>Archaea</taxon>
        <taxon>Thermoproteota</taxon>
        <taxon>Thermoprotei</taxon>
        <taxon>Desulfurococcales</taxon>
        <taxon>Desulfurococcaceae</taxon>
        <taxon>Ignicoccus</taxon>
    </lineage>
</organism>
<dbReference type="GO" id="GO:0016740">
    <property type="term" value="F:transferase activity"/>
    <property type="evidence" value="ECO:0007669"/>
    <property type="project" value="UniProtKB-KW"/>
</dbReference>
<evidence type="ECO:0000259" key="3">
    <source>
        <dbReference type="Pfam" id="PF02475"/>
    </source>
</evidence>
<dbReference type="AlphaFoldDB" id="A0A977PKV2"/>
<keyword evidence="2" id="KW-0949">S-adenosyl-L-methionine</keyword>
<feature type="domain" description="TRM5/TYW2-like methyltransferase" evidence="3">
    <location>
        <begin position="135"/>
        <end position="183"/>
    </location>
</feature>
<dbReference type="SUPFAM" id="SSF53335">
    <property type="entry name" value="S-adenosyl-L-methionine-dependent methyltransferases"/>
    <property type="match status" value="1"/>
</dbReference>
<evidence type="ECO:0000313" key="5">
    <source>
        <dbReference type="Proteomes" id="UP001063698"/>
    </source>
</evidence>
<accession>A0A977PKV2</accession>
<protein>
    <recommendedName>
        <fullName evidence="3">TRM5/TYW2-like methyltransferase domain-containing protein</fullName>
    </recommendedName>
</protein>
<dbReference type="InterPro" id="IPR006342">
    <property type="entry name" value="FkbM_mtfrase"/>
</dbReference>
<sequence>MQLLRDKKNEFLKSLKLETRRIVESKIKKLEEEGTFRIEWYGDRVCLSSACFKGCISADEALLISYITDFVTSGGWVSNAERCKVGSRYMEVSDFFVELWPKVRFHKGSLLEGLAKLRETYVFGNYDFALGINPKNKVIVDIGAWVGEFSLRASRRGAKKVYSLEPNPYAYQWLQENADLSEVYIDTLNALIGKKGEERFLLTPFQEEMGRKGGTVKSIPLEDLMDFWGIKEGDLIRISCCLKNILKGDLTPLKNFKYIVIDYSGELIWDTLVPALRKWKYSITFFKPYPYLAPPLEKRGVLVASSL</sequence>
<evidence type="ECO:0000313" key="4">
    <source>
        <dbReference type="EMBL" id="UXD22368.1"/>
    </source>
</evidence>
<dbReference type="EMBL" id="CP006868">
    <property type="protein sequence ID" value="UXD22368.1"/>
    <property type="molecule type" value="Genomic_DNA"/>
</dbReference>
<dbReference type="InterPro" id="IPR056743">
    <property type="entry name" value="TRM5-TYW2-like_MTfase"/>
</dbReference>
<keyword evidence="5" id="KW-1185">Reference proteome</keyword>
<name>A0A977PKV2_9CREN</name>
<dbReference type="Pfam" id="PF02475">
    <property type="entry name" value="TRM5-TYW2_MTfase"/>
    <property type="match status" value="1"/>
</dbReference>
<dbReference type="CDD" id="cd02440">
    <property type="entry name" value="AdoMet_MTases"/>
    <property type="match status" value="1"/>
</dbReference>
<dbReference type="Proteomes" id="UP001063698">
    <property type="component" value="Chromosome"/>
</dbReference>
<proteinExistence type="predicted"/>
<evidence type="ECO:0000256" key="2">
    <source>
        <dbReference type="ARBA" id="ARBA00022691"/>
    </source>
</evidence>
<reference evidence="4" key="1">
    <citation type="submission" date="2013-11" db="EMBL/GenBank/DDBJ databases">
        <title>Comparative genomics of Ignicoccus.</title>
        <authorList>
            <person name="Podar M."/>
        </authorList>
    </citation>
    <scope>NUCLEOTIDE SEQUENCE</scope>
    <source>
        <strain evidence="4">DSM 13166</strain>
    </source>
</reference>
<keyword evidence="1" id="KW-0808">Transferase</keyword>
<evidence type="ECO:0000256" key="1">
    <source>
        <dbReference type="ARBA" id="ARBA00022679"/>
    </source>
</evidence>
<dbReference type="Gene3D" id="3.40.50.150">
    <property type="entry name" value="Vaccinia Virus protein VP39"/>
    <property type="match status" value="1"/>
</dbReference>
<dbReference type="KEGG" id="ipc:IPA_03945"/>
<gene>
    <name evidence="4" type="ORF">IPA_03945</name>
</gene>